<accession>A0A6P3WQR4</accession>
<sequence>MLYEEGTDEIPHRSTSSPRKETNIAHFSFQNSRISTKERTREAKCRERCKNGPWQKRTEEYTVPCYSIDMKSTLIEVGSSEKYDPTQRYVETATRSKQNAVASDIWTEAQEDRSDEQKAPDQSYRSKEMRDKSQERKEKRTERSNVTPSKEVRHGQNAETMCEDTSRPRETFNSENTGNTKHITADFTSNVDLNSELPSGSTTSHKPRTKMVTEKIIYRVQKSPARVSKSRSRD</sequence>
<feature type="compositionally biased region" description="Basic and acidic residues" evidence="1">
    <location>
        <begin position="110"/>
        <end position="143"/>
    </location>
</feature>
<feature type="region of interest" description="Disordered" evidence="1">
    <location>
        <begin position="1"/>
        <end position="22"/>
    </location>
</feature>
<reference evidence="3" key="1">
    <citation type="submission" date="2025-08" db="UniProtKB">
        <authorList>
            <consortium name="RefSeq"/>
        </authorList>
    </citation>
    <scope>IDENTIFICATION</scope>
</reference>
<organism evidence="2 3">
    <name type="scientific">Dinoponera quadriceps</name>
    <name type="common">South American ant</name>
    <dbReference type="NCBI Taxonomy" id="609295"/>
    <lineage>
        <taxon>Eukaryota</taxon>
        <taxon>Metazoa</taxon>
        <taxon>Ecdysozoa</taxon>
        <taxon>Arthropoda</taxon>
        <taxon>Hexapoda</taxon>
        <taxon>Insecta</taxon>
        <taxon>Pterygota</taxon>
        <taxon>Neoptera</taxon>
        <taxon>Endopterygota</taxon>
        <taxon>Hymenoptera</taxon>
        <taxon>Apocrita</taxon>
        <taxon>Aculeata</taxon>
        <taxon>Formicoidea</taxon>
        <taxon>Formicidae</taxon>
        <taxon>Ponerinae</taxon>
        <taxon>Ponerini</taxon>
        <taxon>Dinoponera</taxon>
    </lineage>
</organism>
<dbReference type="KEGG" id="dqu:106741170"/>
<feature type="region of interest" description="Disordered" evidence="1">
    <location>
        <begin position="79"/>
        <end position="234"/>
    </location>
</feature>
<evidence type="ECO:0000313" key="2">
    <source>
        <dbReference type="Proteomes" id="UP000515204"/>
    </source>
</evidence>
<dbReference type="AlphaFoldDB" id="A0A6P3WQR4"/>
<feature type="compositionally biased region" description="Polar residues" evidence="1">
    <location>
        <begin position="173"/>
        <end position="204"/>
    </location>
</feature>
<protein>
    <submittedName>
        <fullName evidence="3">Uncharacterized protein LOC106741170</fullName>
    </submittedName>
</protein>
<dbReference type="RefSeq" id="XP_014468371.1">
    <property type="nucleotide sequence ID" value="XM_014612885.1"/>
</dbReference>
<keyword evidence="2" id="KW-1185">Reference proteome</keyword>
<dbReference type="Proteomes" id="UP000515204">
    <property type="component" value="Unplaced"/>
</dbReference>
<dbReference type="GeneID" id="106741170"/>
<gene>
    <name evidence="3" type="primary">LOC106741170</name>
</gene>
<name>A0A6P3WQR4_DINQU</name>
<proteinExistence type="predicted"/>
<evidence type="ECO:0000256" key="1">
    <source>
        <dbReference type="SAM" id="MobiDB-lite"/>
    </source>
</evidence>
<dbReference type="OrthoDB" id="7588182at2759"/>
<evidence type="ECO:0000313" key="3">
    <source>
        <dbReference type="RefSeq" id="XP_014468371.1"/>
    </source>
</evidence>